<feature type="compositionally biased region" description="Low complexity" evidence="2">
    <location>
        <begin position="561"/>
        <end position="588"/>
    </location>
</feature>
<feature type="coiled-coil region" evidence="1">
    <location>
        <begin position="244"/>
        <end position="324"/>
    </location>
</feature>
<dbReference type="Proteomes" id="UP000314986">
    <property type="component" value="Unassembled WGS sequence"/>
</dbReference>
<feature type="coiled-coil region" evidence="1">
    <location>
        <begin position="163"/>
        <end position="211"/>
    </location>
</feature>
<reference evidence="4" key="2">
    <citation type="journal article" date="2007" name="PLoS Biol.">
        <title>Survey sequencing and comparative analysis of the elephant shark (Callorhinchus milii) genome.</title>
        <authorList>
            <person name="Venkatesh B."/>
            <person name="Kirkness E.F."/>
            <person name="Loh Y.H."/>
            <person name="Halpern A.L."/>
            <person name="Lee A.P."/>
            <person name="Johnson J."/>
            <person name="Dandona N."/>
            <person name="Viswanathan L.D."/>
            <person name="Tay A."/>
            <person name="Venter J.C."/>
            <person name="Strausberg R.L."/>
            <person name="Brenner S."/>
        </authorList>
    </citation>
    <scope>NUCLEOTIDE SEQUENCE [LARGE SCALE GENOMIC DNA]</scope>
</reference>
<reference evidence="4" key="1">
    <citation type="journal article" date="2006" name="Science">
        <title>Ancient noncoding elements conserved in the human genome.</title>
        <authorList>
            <person name="Venkatesh B."/>
            <person name="Kirkness E.F."/>
            <person name="Loh Y.H."/>
            <person name="Halpern A.L."/>
            <person name="Lee A.P."/>
            <person name="Johnson J."/>
            <person name="Dandona N."/>
            <person name="Viswanathan L.D."/>
            <person name="Tay A."/>
            <person name="Venter J.C."/>
            <person name="Strausberg R.L."/>
            <person name="Brenner S."/>
        </authorList>
    </citation>
    <scope>NUCLEOTIDE SEQUENCE [LARGE SCALE GENOMIC DNA]</scope>
</reference>
<accession>A0A4W3GRB2</accession>
<name>A0A4W3GRB2_CALMI</name>
<proteinExistence type="predicted"/>
<dbReference type="PANTHER" id="PTHR34251:SF1">
    <property type="entry name" value="LEUCINE, GLUTAMATE AND LYSINE RICH 1"/>
    <property type="match status" value="1"/>
</dbReference>
<sequence>MNLTQTKSSWNVIFPFSLYPKRSNSLNYLNGQLANKQKELKNMSQKTEDIQGQLKEAQRQSELFRERAKRQECILQQAVSLFQGMRPELAVIREEASSNSMIWRAFSKTLTRCMEVTSSAVHTEISELQGSLKKSNQVVTFLQQEMKDLRLHSDAAAVETLQLQASAQRASEFQSRCHELQKQTLGLTNQLDTLQQNVQKVTAELEYYKELLMNKSKEADSLLSRIQQLDCAQEEIESRQGREMKEKEEECFRWQQEYNRLQEKLEENLCKEAEIQRQCSRSQNELQTLKSALKQTKGELTALMQERELMVISHQNRIEQLRENFRQKLGGEDNWREKVEEELTKERERHCKEQQELVLRMKEEARLDLDIDRQKHQELVSKYKKENKELQAKVPGLIDAATKGLQLELNSLEKELKDAQSRLMERDRSKEDQICSLGKLVSDLETRLRQEQDKMDSITQDLRKEVQQKSSELRDTQQELQQLTRELSQAQAEMTFLQETVRRECEERFELTEALGQAREQLLELKKLNGVLPLSQHSDGQPSLNSSPFSVGSQGHTSHRVLSSSTTKVSGSKGLSANPSPSNSALNSFSGCRSLPAISMPHPPKGRLSTVNEAKLLIAAAFRKK</sequence>
<dbReference type="Ensembl" id="ENSCMIT00000000636.1">
    <property type="protein sequence ID" value="ENSCMIP00000000589.1"/>
    <property type="gene ID" value="ENSCMIG00000000416.1"/>
</dbReference>
<feature type="coiled-coil region" evidence="1">
    <location>
        <begin position="26"/>
        <end position="74"/>
    </location>
</feature>
<dbReference type="InterPro" id="IPR038799">
    <property type="entry name" value="LEKR1"/>
</dbReference>
<reference evidence="3" key="5">
    <citation type="submission" date="2025-09" db="UniProtKB">
        <authorList>
            <consortium name="Ensembl"/>
        </authorList>
    </citation>
    <scope>IDENTIFICATION</scope>
</reference>
<keyword evidence="1" id="KW-0175">Coiled coil</keyword>
<keyword evidence="4" id="KW-1185">Reference proteome</keyword>
<organism evidence="3 4">
    <name type="scientific">Callorhinchus milii</name>
    <name type="common">Ghost shark</name>
    <dbReference type="NCBI Taxonomy" id="7868"/>
    <lineage>
        <taxon>Eukaryota</taxon>
        <taxon>Metazoa</taxon>
        <taxon>Chordata</taxon>
        <taxon>Craniata</taxon>
        <taxon>Vertebrata</taxon>
        <taxon>Chondrichthyes</taxon>
        <taxon>Holocephali</taxon>
        <taxon>Chimaeriformes</taxon>
        <taxon>Callorhinchidae</taxon>
        <taxon>Callorhinchus</taxon>
    </lineage>
</organism>
<reference evidence="3" key="4">
    <citation type="submission" date="2025-08" db="UniProtKB">
        <authorList>
            <consortium name="Ensembl"/>
        </authorList>
    </citation>
    <scope>IDENTIFICATION</scope>
</reference>
<dbReference type="PANTHER" id="PTHR34251">
    <property type="entry name" value="LEUCINE-, GLUTAMATE- AND LYSINE-RICH PROTEIN 1"/>
    <property type="match status" value="1"/>
</dbReference>
<dbReference type="AlphaFoldDB" id="A0A4W3GRB2"/>
<feature type="compositionally biased region" description="Polar residues" evidence="2">
    <location>
        <begin position="535"/>
        <end position="556"/>
    </location>
</feature>
<evidence type="ECO:0000313" key="3">
    <source>
        <dbReference type="Ensembl" id="ENSCMIP00000000589.1"/>
    </source>
</evidence>
<reference evidence="4" key="3">
    <citation type="journal article" date="2014" name="Nature">
        <title>Elephant shark genome provides unique insights into gnathostome evolution.</title>
        <authorList>
            <consortium name="International Elephant Shark Genome Sequencing Consortium"/>
            <person name="Venkatesh B."/>
            <person name="Lee A.P."/>
            <person name="Ravi V."/>
            <person name="Maurya A.K."/>
            <person name="Lian M.M."/>
            <person name="Swann J.B."/>
            <person name="Ohta Y."/>
            <person name="Flajnik M.F."/>
            <person name="Sutoh Y."/>
            <person name="Kasahara M."/>
            <person name="Hoon S."/>
            <person name="Gangu V."/>
            <person name="Roy S.W."/>
            <person name="Irimia M."/>
            <person name="Korzh V."/>
            <person name="Kondrychyn I."/>
            <person name="Lim Z.W."/>
            <person name="Tay B.H."/>
            <person name="Tohari S."/>
            <person name="Kong K.W."/>
            <person name="Ho S."/>
            <person name="Lorente-Galdos B."/>
            <person name="Quilez J."/>
            <person name="Marques-Bonet T."/>
            <person name="Raney B.J."/>
            <person name="Ingham P.W."/>
            <person name="Tay A."/>
            <person name="Hillier L.W."/>
            <person name="Minx P."/>
            <person name="Boehm T."/>
            <person name="Wilson R.K."/>
            <person name="Brenner S."/>
            <person name="Warren W.C."/>
        </authorList>
    </citation>
    <scope>NUCLEOTIDE SEQUENCE [LARGE SCALE GENOMIC DNA]</scope>
</reference>
<evidence type="ECO:0000313" key="4">
    <source>
        <dbReference type="Proteomes" id="UP000314986"/>
    </source>
</evidence>
<evidence type="ECO:0000256" key="2">
    <source>
        <dbReference type="SAM" id="MobiDB-lite"/>
    </source>
</evidence>
<evidence type="ECO:0000256" key="1">
    <source>
        <dbReference type="SAM" id="Coils"/>
    </source>
</evidence>
<dbReference type="GeneTree" id="ENSGT00940000162647"/>
<feature type="coiled-coil region" evidence="1">
    <location>
        <begin position="373"/>
        <end position="507"/>
    </location>
</feature>
<protein>
    <submittedName>
        <fullName evidence="3">Leucine, glutamate and lysine rich 1</fullName>
    </submittedName>
</protein>
<feature type="region of interest" description="Disordered" evidence="2">
    <location>
        <begin position="534"/>
        <end position="608"/>
    </location>
</feature>